<dbReference type="AlphaFoldDB" id="A0A6P7GVL0"/>
<dbReference type="PANTHER" id="PTHR10044:SF139">
    <property type="entry name" value="DEATH-ASSOCIATED INHIBITOR OF APOPTOSIS 2"/>
    <property type="match status" value="1"/>
</dbReference>
<dbReference type="InterPro" id="IPR050784">
    <property type="entry name" value="IAP"/>
</dbReference>
<dbReference type="PROSITE" id="PS50143">
    <property type="entry name" value="BIR_REPEAT_2"/>
    <property type="match status" value="1"/>
</dbReference>
<protein>
    <submittedName>
        <fullName evidence="1">Baculoviral IAP repeat-containing protein 8-like</fullName>
    </submittedName>
</protein>
<dbReference type="GO" id="GO:0005737">
    <property type="term" value="C:cytoplasm"/>
    <property type="evidence" value="ECO:0007669"/>
    <property type="project" value="TreeGrafter"/>
</dbReference>
<proteinExistence type="predicted"/>
<dbReference type="RefSeq" id="XP_028153544.1">
    <property type="nucleotide sequence ID" value="XM_028297743.1"/>
</dbReference>
<dbReference type="CDD" id="cd00022">
    <property type="entry name" value="BIR"/>
    <property type="match status" value="1"/>
</dbReference>
<dbReference type="GO" id="GO:0051726">
    <property type="term" value="P:regulation of cell cycle"/>
    <property type="evidence" value="ECO:0007669"/>
    <property type="project" value="TreeGrafter"/>
</dbReference>
<dbReference type="Gene3D" id="1.10.1170.10">
    <property type="entry name" value="Inhibitor Of Apoptosis Protein (2mihbC-IAP-1), Chain A"/>
    <property type="match status" value="1"/>
</dbReference>
<name>A0A6P7GVL0_DIAVI</name>
<sequence>MCLDDCTPVMSNFYVRLLTFGSWKGNKPAIQLAACEFYYLQTEDIVRCFNCGVEIYKWKPDDNILEDHRKFSPSCKFIEKIQHIFFQNNSSTVIEKNQNIQLHDSNKEGYV</sequence>
<dbReference type="SUPFAM" id="SSF57924">
    <property type="entry name" value="Inhibitor of apoptosis (IAP) repeat"/>
    <property type="match status" value="1"/>
</dbReference>
<dbReference type="InParanoid" id="A0A6P7GVL0"/>
<reference evidence="1" key="1">
    <citation type="submission" date="2025-08" db="UniProtKB">
        <authorList>
            <consortium name="RefSeq"/>
        </authorList>
    </citation>
    <scope>IDENTIFICATION</scope>
    <source>
        <tissue evidence="1">Whole insect</tissue>
    </source>
</reference>
<organism evidence="1">
    <name type="scientific">Diabrotica virgifera virgifera</name>
    <name type="common">western corn rootworm</name>
    <dbReference type="NCBI Taxonomy" id="50390"/>
    <lineage>
        <taxon>Eukaryota</taxon>
        <taxon>Metazoa</taxon>
        <taxon>Ecdysozoa</taxon>
        <taxon>Arthropoda</taxon>
        <taxon>Hexapoda</taxon>
        <taxon>Insecta</taxon>
        <taxon>Pterygota</taxon>
        <taxon>Neoptera</taxon>
        <taxon>Endopterygota</taxon>
        <taxon>Coleoptera</taxon>
        <taxon>Polyphaga</taxon>
        <taxon>Cucujiformia</taxon>
        <taxon>Chrysomeloidea</taxon>
        <taxon>Chrysomelidae</taxon>
        <taxon>Galerucinae</taxon>
        <taxon>Diabroticina</taxon>
        <taxon>Diabroticites</taxon>
        <taxon>Diabrotica</taxon>
    </lineage>
</organism>
<dbReference type="InterPro" id="IPR001370">
    <property type="entry name" value="BIR_rpt"/>
</dbReference>
<evidence type="ECO:0000313" key="1">
    <source>
        <dbReference type="RefSeq" id="XP_028153544.1"/>
    </source>
</evidence>
<dbReference type="PANTHER" id="PTHR10044">
    <property type="entry name" value="INHIBITOR OF APOPTOSIS"/>
    <property type="match status" value="1"/>
</dbReference>
<accession>A0A6P7GVL0</accession>
<dbReference type="SMART" id="SM00238">
    <property type="entry name" value="BIR"/>
    <property type="match status" value="1"/>
</dbReference>
<gene>
    <name evidence="1" type="primary">LOC114347008</name>
</gene>
<dbReference type="Pfam" id="PF00653">
    <property type="entry name" value="BIR"/>
    <property type="match status" value="1"/>
</dbReference>
<dbReference type="GO" id="GO:0005634">
    <property type="term" value="C:nucleus"/>
    <property type="evidence" value="ECO:0007669"/>
    <property type="project" value="TreeGrafter"/>
</dbReference>